<dbReference type="Gene3D" id="3.30.50.10">
    <property type="entry name" value="Erythroid Transcription Factor GATA-1, subunit A"/>
    <property type="match status" value="1"/>
</dbReference>
<dbReference type="Gene3D" id="1.10.565.10">
    <property type="entry name" value="Retinoid X Receptor"/>
    <property type="match status" value="1"/>
</dbReference>
<dbReference type="PANTHER" id="PTHR24082:SF506">
    <property type="entry name" value="NR LBD DOMAIN-CONTAINING PROTEIN"/>
    <property type="match status" value="1"/>
</dbReference>
<keyword evidence="6" id="KW-0804">Transcription</keyword>
<dbReference type="InterPro" id="IPR001723">
    <property type="entry name" value="Nuclear_hrmn_rcpt"/>
</dbReference>
<evidence type="ECO:0000256" key="1">
    <source>
        <dbReference type="ARBA" id="ARBA00022723"/>
    </source>
</evidence>
<comment type="caution">
    <text evidence="12">The sequence shown here is derived from an EMBL/GenBank/DDBJ whole genome shotgun (WGS) entry which is preliminary data.</text>
</comment>
<evidence type="ECO:0000256" key="4">
    <source>
        <dbReference type="ARBA" id="ARBA00023015"/>
    </source>
</evidence>
<reference evidence="12" key="2">
    <citation type="journal article" date="2021" name="Genome Biol. Evol.">
        <title>Developing a high-quality reference genome for a parasitic bivalve with doubly uniparental inheritance (Bivalvia: Unionida).</title>
        <authorList>
            <person name="Smith C.H."/>
        </authorList>
    </citation>
    <scope>NUCLEOTIDE SEQUENCE</scope>
    <source>
        <strain evidence="12">CHS0354</strain>
        <tissue evidence="12">Mantle</tissue>
    </source>
</reference>
<evidence type="ECO:0000256" key="6">
    <source>
        <dbReference type="ARBA" id="ARBA00023163"/>
    </source>
</evidence>
<dbReference type="PROSITE" id="PS51843">
    <property type="entry name" value="NR_LBD"/>
    <property type="match status" value="1"/>
</dbReference>
<dbReference type="SMART" id="SM00430">
    <property type="entry name" value="HOLI"/>
    <property type="match status" value="1"/>
</dbReference>
<evidence type="ECO:0000256" key="2">
    <source>
        <dbReference type="ARBA" id="ARBA00022771"/>
    </source>
</evidence>
<dbReference type="PANTHER" id="PTHR24082">
    <property type="entry name" value="NUCLEAR HORMONE RECEPTOR"/>
    <property type="match status" value="1"/>
</dbReference>
<evidence type="ECO:0000256" key="8">
    <source>
        <dbReference type="ARBA" id="ARBA00023242"/>
    </source>
</evidence>
<keyword evidence="4" id="KW-0805">Transcription regulation</keyword>
<dbReference type="GO" id="GO:0008270">
    <property type="term" value="F:zinc ion binding"/>
    <property type="evidence" value="ECO:0007669"/>
    <property type="project" value="UniProtKB-KW"/>
</dbReference>
<evidence type="ECO:0000256" key="3">
    <source>
        <dbReference type="ARBA" id="ARBA00022833"/>
    </source>
</evidence>
<reference evidence="12" key="3">
    <citation type="submission" date="2023-05" db="EMBL/GenBank/DDBJ databases">
        <authorList>
            <person name="Smith C.H."/>
        </authorList>
    </citation>
    <scope>NUCLEOTIDE SEQUENCE</scope>
    <source>
        <strain evidence="12">CHS0354</strain>
        <tissue evidence="12">Mantle</tissue>
    </source>
</reference>
<dbReference type="GO" id="GO:0043565">
    <property type="term" value="F:sequence-specific DNA binding"/>
    <property type="evidence" value="ECO:0007669"/>
    <property type="project" value="InterPro"/>
</dbReference>
<dbReference type="CDD" id="cd06916">
    <property type="entry name" value="NR_DBD_like"/>
    <property type="match status" value="1"/>
</dbReference>
<dbReference type="AlphaFoldDB" id="A0AAE0SW62"/>
<dbReference type="Proteomes" id="UP001195483">
    <property type="component" value="Unassembled WGS sequence"/>
</dbReference>
<dbReference type="PROSITE" id="PS51030">
    <property type="entry name" value="NUCLEAR_REC_DBD_2"/>
    <property type="match status" value="1"/>
</dbReference>
<dbReference type="InterPro" id="IPR000536">
    <property type="entry name" value="Nucl_hrmn_rcpt_lig-bd"/>
</dbReference>
<evidence type="ECO:0000259" key="10">
    <source>
        <dbReference type="PROSITE" id="PS51030"/>
    </source>
</evidence>
<keyword evidence="8" id="KW-0539">Nucleus</keyword>
<gene>
    <name evidence="12" type="ORF">CHS0354_020905</name>
</gene>
<dbReference type="EMBL" id="JAEAOA010001278">
    <property type="protein sequence ID" value="KAK3598795.1"/>
    <property type="molecule type" value="Genomic_DNA"/>
</dbReference>
<evidence type="ECO:0000256" key="9">
    <source>
        <dbReference type="SAM" id="MobiDB-lite"/>
    </source>
</evidence>
<reference evidence="12" key="1">
    <citation type="journal article" date="2021" name="Genome Biol. Evol.">
        <title>A High-Quality Reference Genome for a Parasitic Bivalve with Doubly Uniparental Inheritance (Bivalvia: Unionida).</title>
        <authorList>
            <person name="Smith C.H."/>
        </authorList>
    </citation>
    <scope>NUCLEOTIDE SEQUENCE</scope>
    <source>
        <strain evidence="12">CHS0354</strain>
    </source>
</reference>
<dbReference type="SUPFAM" id="SSF57716">
    <property type="entry name" value="Glucocorticoid receptor-like (DNA-binding domain)"/>
    <property type="match status" value="1"/>
</dbReference>
<feature type="domain" description="NR LBD" evidence="11">
    <location>
        <begin position="177"/>
        <end position="445"/>
    </location>
</feature>
<keyword evidence="1" id="KW-0479">Metal-binding</keyword>
<evidence type="ECO:0000256" key="5">
    <source>
        <dbReference type="ARBA" id="ARBA00023125"/>
    </source>
</evidence>
<organism evidence="12 13">
    <name type="scientific">Potamilus streckersoni</name>
    <dbReference type="NCBI Taxonomy" id="2493646"/>
    <lineage>
        <taxon>Eukaryota</taxon>
        <taxon>Metazoa</taxon>
        <taxon>Spiralia</taxon>
        <taxon>Lophotrochozoa</taxon>
        <taxon>Mollusca</taxon>
        <taxon>Bivalvia</taxon>
        <taxon>Autobranchia</taxon>
        <taxon>Heteroconchia</taxon>
        <taxon>Palaeoheterodonta</taxon>
        <taxon>Unionida</taxon>
        <taxon>Unionoidea</taxon>
        <taxon>Unionidae</taxon>
        <taxon>Ambleminae</taxon>
        <taxon>Lampsilini</taxon>
        <taxon>Potamilus</taxon>
    </lineage>
</organism>
<protein>
    <submittedName>
        <fullName evidence="12">Uncharacterized protein</fullName>
    </submittedName>
</protein>
<dbReference type="Pfam" id="PF00104">
    <property type="entry name" value="Hormone_recep"/>
    <property type="match status" value="1"/>
</dbReference>
<keyword evidence="13" id="KW-1185">Reference proteome</keyword>
<dbReference type="SUPFAM" id="SSF48508">
    <property type="entry name" value="Nuclear receptor ligand-binding domain"/>
    <property type="match status" value="1"/>
</dbReference>
<dbReference type="InterPro" id="IPR013088">
    <property type="entry name" value="Znf_NHR/GATA"/>
</dbReference>
<keyword evidence="2" id="KW-0863">Zinc-finger</keyword>
<dbReference type="PRINTS" id="PR00398">
    <property type="entry name" value="STRDHORMONER"/>
</dbReference>
<evidence type="ECO:0000313" key="13">
    <source>
        <dbReference type="Proteomes" id="UP001195483"/>
    </source>
</evidence>
<accession>A0AAE0SW62</accession>
<keyword evidence="7" id="KW-0675">Receptor</keyword>
<dbReference type="PRINTS" id="PR00047">
    <property type="entry name" value="STROIDFINGER"/>
</dbReference>
<feature type="domain" description="Nuclear receptor" evidence="10">
    <location>
        <begin position="24"/>
        <end position="99"/>
    </location>
</feature>
<dbReference type="GO" id="GO:0003700">
    <property type="term" value="F:DNA-binding transcription factor activity"/>
    <property type="evidence" value="ECO:0007669"/>
    <property type="project" value="InterPro"/>
</dbReference>
<keyword evidence="3" id="KW-0862">Zinc</keyword>
<name>A0AAE0SW62_9BIVA</name>
<feature type="region of interest" description="Disordered" evidence="9">
    <location>
        <begin position="135"/>
        <end position="171"/>
    </location>
</feature>
<sequence length="450" mass="51584">MKTSTNQGLTTTDRTVTTYTTVPLPPCKVCSGTSTGFHFGVITCEACKAFFRRALLQKQNYKCAKDDNCAITDTRLGNCSACRLKKCFALGMSKGGVRRGRYSIALRTKAIIEARSLEGREIIVSMSSSSYSYESHKAVQQKTKKEPMDISDSDSNSLLESEDSKSPTGYMPEEEVELKNLIDTLVSCQDIMYPHIRKYFENKESVQKYHEQIHERYKIKQEMFGTENNISTEEFQQIFAETGLDPDDRLTMFDQKGRSMEHYIQQVINFAKVIPGFKSINSRDVAKLLKASHYEFWMFGYFQAIDSKLQVCGGEDLVDSHISDMSKFFSEDFIKEGMKFADSLKQLQLSIEETALIRAILLTFTDRCTLDEPEKIGNLQLKYISCLIYHLQTHSDQPGKRLAAIFDRLYVARSLSHRNIEVNQEFLHSWGFLIHEYPLWKEMLAYSGNE</sequence>
<dbReference type="Pfam" id="PF00105">
    <property type="entry name" value="zf-C4"/>
    <property type="match status" value="1"/>
</dbReference>
<evidence type="ECO:0000256" key="7">
    <source>
        <dbReference type="ARBA" id="ARBA00023170"/>
    </source>
</evidence>
<dbReference type="SMART" id="SM00399">
    <property type="entry name" value="ZnF_C4"/>
    <property type="match status" value="1"/>
</dbReference>
<keyword evidence="5" id="KW-0238">DNA-binding</keyword>
<dbReference type="InterPro" id="IPR050234">
    <property type="entry name" value="Nuclear_hormone_rcpt_NR1"/>
</dbReference>
<evidence type="ECO:0000259" key="11">
    <source>
        <dbReference type="PROSITE" id="PS51843"/>
    </source>
</evidence>
<proteinExistence type="predicted"/>
<dbReference type="InterPro" id="IPR035500">
    <property type="entry name" value="NHR-like_dom_sf"/>
</dbReference>
<dbReference type="InterPro" id="IPR001628">
    <property type="entry name" value="Znf_hrmn_rcpt"/>
</dbReference>
<evidence type="ECO:0000313" key="12">
    <source>
        <dbReference type="EMBL" id="KAK3598795.1"/>
    </source>
</evidence>